<accession>A0A3L8E3Q4</accession>
<reference evidence="2" key="1">
    <citation type="journal article" date="2018" name="Genome Res.">
        <title>The genomic architecture and molecular evolution of ant odorant receptors.</title>
        <authorList>
            <person name="McKenzie S.K."/>
            <person name="Kronauer D.J.C."/>
        </authorList>
    </citation>
    <scope>NUCLEOTIDE SEQUENCE [LARGE SCALE GENOMIC DNA]</scope>
    <source>
        <strain evidence="2">Clonal line C1</strain>
    </source>
</reference>
<dbReference type="AlphaFoldDB" id="A0A3L8E3Q4"/>
<feature type="region of interest" description="Disordered" evidence="1">
    <location>
        <begin position="1"/>
        <end position="20"/>
    </location>
</feature>
<proteinExistence type="predicted"/>
<protein>
    <submittedName>
        <fullName evidence="2">Uncharacterized protein</fullName>
    </submittedName>
</protein>
<gene>
    <name evidence="2" type="ORF">DMN91_001118</name>
</gene>
<dbReference type="EMBL" id="QOIP01000001">
    <property type="protein sequence ID" value="RLU27317.1"/>
    <property type="molecule type" value="Genomic_DNA"/>
</dbReference>
<evidence type="ECO:0000256" key="1">
    <source>
        <dbReference type="SAM" id="MobiDB-lite"/>
    </source>
</evidence>
<evidence type="ECO:0000313" key="2">
    <source>
        <dbReference type="EMBL" id="RLU27317.1"/>
    </source>
</evidence>
<comment type="caution">
    <text evidence="2">The sequence shown here is derived from an EMBL/GenBank/DDBJ whole genome shotgun (WGS) entry which is preliminary data.</text>
</comment>
<name>A0A3L8E3Q4_OOCBI</name>
<sequence>MSSHTDGISQQASTTDERPDEIFQLLKQRMTKARNKICSASPLCPAPQISATNIETNFMTISSTDNRDWFDVQPHTYDSISNFNPVLRSSMQIGSNWVRDRRWKAAKTNQFANGSDLSESLGASRAATVREATAIPPLKKTRRFSSESTRWTTRREGEKWREKQGSQRLWWVRRPICQTSVGFQP</sequence>
<dbReference type="Proteomes" id="UP000279307">
    <property type="component" value="Chromosome 1"/>
</dbReference>
<feature type="compositionally biased region" description="Polar residues" evidence="1">
    <location>
        <begin position="1"/>
        <end position="14"/>
    </location>
</feature>
<organism evidence="2">
    <name type="scientific">Ooceraea biroi</name>
    <name type="common">Clonal raider ant</name>
    <name type="synonym">Cerapachys biroi</name>
    <dbReference type="NCBI Taxonomy" id="2015173"/>
    <lineage>
        <taxon>Eukaryota</taxon>
        <taxon>Metazoa</taxon>
        <taxon>Ecdysozoa</taxon>
        <taxon>Arthropoda</taxon>
        <taxon>Hexapoda</taxon>
        <taxon>Insecta</taxon>
        <taxon>Pterygota</taxon>
        <taxon>Neoptera</taxon>
        <taxon>Endopterygota</taxon>
        <taxon>Hymenoptera</taxon>
        <taxon>Apocrita</taxon>
        <taxon>Aculeata</taxon>
        <taxon>Formicoidea</taxon>
        <taxon>Formicidae</taxon>
        <taxon>Dorylinae</taxon>
        <taxon>Ooceraea</taxon>
    </lineage>
</organism>
<reference evidence="2" key="2">
    <citation type="submission" date="2018-07" db="EMBL/GenBank/DDBJ databases">
        <authorList>
            <person name="Mckenzie S.K."/>
            <person name="Kronauer D.J.C."/>
        </authorList>
    </citation>
    <scope>NUCLEOTIDE SEQUENCE</scope>
    <source>
        <strain evidence="2">Clonal line C1</strain>
    </source>
</reference>